<accession>A0A6A7ATY5</accession>
<evidence type="ECO:0000313" key="3">
    <source>
        <dbReference type="Proteomes" id="UP000799423"/>
    </source>
</evidence>
<dbReference type="EMBL" id="MU006332">
    <property type="protein sequence ID" value="KAF2846731.1"/>
    <property type="molecule type" value="Genomic_DNA"/>
</dbReference>
<dbReference type="Proteomes" id="UP000799423">
    <property type="component" value="Unassembled WGS sequence"/>
</dbReference>
<organism evidence="2 3">
    <name type="scientific">Plenodomus tracheiphilus IPT5</name>
    <dbReference type="NCBI Taxonomy" id="1408161"/>
    <lineage>
        <taxon>Eukaryota</taxon>
        <taxon>Fungi</taxon>
        <taxon>Dikarya</taxon>
        <taxon>Ascomycota</taxon>
        <taxon>Pezizomycotina</taxon>
        <taxon>Dothideomycetes</taxon>
        <taxon>Pleosporomycetidae</taxon>
        <taxon>Pleosporales</taxon>
        <taxon>Pleosporineae</taxon>
        <taxon>Leptosphaeriaceae</taxon>
        <taxon>Plenodomus</taxon>
    </lineage>
</organism>
<dbReference type="InterPro" id="IPR001810">
    <property type="entry name" value="F-box_dom"/>
</dbReference>
<evidence type="ECO:0000259" key="1">
    <source>
        <dbReference type="PROSITE" id="PS50181"/>
    </source>
</evidence>
<reference evidence="2" key="1">
    <citation type="submission" date="2020-01" db="EMBL/GenBank/DDBJ databases">
        <authorList>
            <consortium name="DOE Joint Genome Institute"/>
            <person name="Haridas S."/>
            <person name="Albert R."/>
            <person name="Binder M."/>
            <person name="Bloem J."/>
            <person name="Labutti K."/>
            <person name="Salamov A."/>
            <person name="Andreopoulos B."/>
            <person name="Baker S.E."/>
            <person name="Barry K."/>
            <person name="Bills G."/>
            <person name="Bluhm B.H."/>
            <person name="Cannon C."/>
            <person name="Castanera R."/>
            <person name="Culley D.E."/>
            <person name="Daum C."/>
            <person name="Ezra D."/>
            <person name="Gonzalez J.B."/>
            <person name="Henrissat B."/>
            <person name="Kuo A."/>
            <person name="Liang C."/>
            <person name="Lipzen A."/>
            <person name="Lutzoni F."/>
            <person name="Magnuson J."/>
            <person name="Mondo S."/>
            <person name="Nolan M."/>
            <person name="Ohm R."/>
            <person name="Pangilinan J."/>
            <person name="Park H.-J."/>
            <person name="Ramirez L."/>
            <person name="Alfaro M."/>
            <person name="Sun H."/>
            <person name="Tritt A."/>
            <person name="Yoshinaga Y."/>
            <person name="Zwiers L.-H."/>
            <person name="Turgeon B.G."/>
            <person name="Goodwin S.B."/>
            <person name="Spatafora J.W."/>
            <person name="Crous P.W."/>
            <person name="Grigoriev I.V."/>
        </authorList>
    </citation>
    <scope>NUCLEOTIDE SEQUENCE</scope>
    <source>
        <strain evidence="2">IPT5</strain>
    </source>
</reference>
<feature type="domain" description="F-box" evidence="1">
    <location>
        <begin position="1"/>
        <end position="50"/>
    </location>
</feature>
<dbReference type="PROSITE" id="PS50181">
    <property type="entry name" value="FBOX"/>
    <property type="match status" value="1"/>
</dbReference>
<sequence length="501" mass="56636">MRLLDLPPEIIDLIIDRSTPEGLENFALSCSAVYRRARSIIQHHNAYKRQWGSTTNATRARRGDTLAVLHEIAREPRIARYIESLSLWDRRTAEDVTDTAVIDNFRDSDEAMNNIKDLLHHAEYFANADVGQWWTQILEEDQRPETEGIDKLFATVALLSLLPNLKTLQLPDRWHEVRETEAAEALVPSVEALVNMANTAGSRSRPLASLETILPFVEEGYDVRVGLQCLQPFMVLNSIRNLYAVSCVAVQDDWAGIPFFWPNPSLKSPLTKIEFACCCMDASALSVLLANTPALTVFRYSHQSKWEGLEFDWNPGAFLEVIANHVGDRLLELALTIDELHGEIVNGLSSFMRFPKLQVLEADLEAFCGPPVESGQRLGREAFIPEGATPWTHMDIPCMGDMLPDSIRELHINTNFPRPSVQALLSLFKNIVDRRVDKLKQLEIAVIRQYRGNSAQEIATSHNVLLEVFDNDLANPRPRSMMPLWKRRFDVLVGGIVMSEE</sequence>
<dbReference type="OrthoDB" id="5421601at2759"/>
<evidence type="ECO:0000313" key="2">
    <source>
        <dbReference type="EMBL" id="KAF2846731.1"/>
    </source>
</evidence>
<keyword evidence="3" id="KW-1185">Reference proteome</keyword>
<dbReference type="AlphaFoldDB" id="A0A6A7ATY5"/>
<name>A0A6A7ATY5_9PLEO</name>
<protein>
    <recommendedName>
        <fullName evidence="1">F-box domain-containing protein</fullName>
    </recommendedName>
</protein>
<proteinExistence type="predicted"/>
<gene>
    <name evidence="2" type="ORF">T440DRAFT_471618</name>
</gene>